<accession>A0A1M6YGZ8</accession>
<dbReference type="AlphaFoldDB" id="A0A1M6YGZ8"/>
<gene>
    <name evidence="1" type="ORF">SAMN05444398_101853</name>
</gene>
<evidence type="ECO:0000313" key="1">
    <source>
        <dbReference type="EMBL" id="SHL17393.1"/>
    </source>
</evidence>
<reference evidence="1 2" key="1">
    <citation type="submission" date="2016-11" db="EMBL/GenBank/DDBJ databases">
        <authorList>
            <person name="Jaros S."/>
            <person name="Januszkiewicz K."/>
            <person name="Wedrychowicz H."/>
        </authorList>
    </citation>
    <scope>NUCLEOTIDE SEQUENCE [LARGE SCALE GENOMIC DNA]</scope>
    <source>
        <strain evidence="1 2">DSM 29589</strain>
    </source>
</reference>
<evidence type="ECO:0000313" key="2">
    <source>
        <dbReference type="Proteomes" id="UP000183974"/>
    </source>
</evidence>
<name>A0A1M6YGZ8_9RHOB</name>
<dbReference type="RefSeq" id="WP_073033055.1">
    <property type="nucleotide sequence ID" value="NZ_BMLR01000001.1"/>
</dbReference>
<keyword evidence="2" id="KW-1185">Reference proteome</keyword>
<dbReference type="EMBL" id="FRBR01000001">
    <property type="protein sequence ID" value="SHL17393.1"/>
    <property type="molecule type" value="Genomic_DNA"/>
</dbReference>
<protein>
    <submittedName>
        <fullName evidence="1">Uncharacterized protein</fullName>
    </submittedName>
</protein>
<proteinExistence type="predicted"/>
<dbReference type="Proteomes" id="UP000183974">
    <property type="component" value="Unassembled WGS sequence"/>
</dbReference>
<organism evidence="1 2">
    <name type="scientific">Roseovarius pacificus</name>
    <dbReference type="NCBI Taxonomy" id="337701"/>
    <lineage>
        <taxon>Bacteria</taxon>
        <taxon>Pseudomonadati</taxon>
        <taxon>Pseudomonadota</taxon>
        <taxon>Alphaproteobacteria</taxon>
        <taxon>Rhodobacterales</taxon>
        <taxon>Roseobacteraceae</taxon>
        <taxon>Roseovarius</taxon>
    </lineage>
</organism>
<sequence>MKTINDCQTDATMLAGLLEGISKMNDDPDMANAVAAMAWIAHERAQDLVLNLEKLEQQDRSPKVVA</sequence>